<gene>
    <name evidence="4" type="ORF">AVEN_153294_1</name>
    <name evidence="1" type="ORF">AVEN_248261_1</name>
    <name evidence="2" type="ORF">AVEN_253116_1</name>
    <name evidence="3" type="ORF">AVEN_37566_1</name>
</gene>
<evidence type="ECO:0000313" key="5">
    <source>
        <dbReference type="Proteomes" id="UP000499080"/>
    </source>
</evidence>
<evidence type="ECO:0000313" key="4">
    <source>
        <dbReference type="EMBL" id="GBN50710.1"/>
    </source>
</evidence>
<dbReference type="EMBL" id="BGPR01293291">
    <property type="protein sequence ID" value="GBN50594.1"/>
    <property type="molecule type" value="Genomic_DNA"/>
</dbReference>
<sequence>LINEELQGDLGLGGQLFLTNEELQGDLGPGGQRFLTNEELQGAKETYLNTLV</sequence>
<protein>
    <submittedName>
        <fullName evidence="2">Uncharacterized protein</fullName>
    </submittedName>
</protein>
<organism evidence="2 5">
    <name type="scientific">Araneus ventricosus</name>
    <name type="common">Orbweaver spider</name>
    <name type="synonym">Epeira ventricosa</name>
    <dbReference type="NCBI Taxonomy" id="182803"/>
    <lineage>
        <taxon>Eukaryota</taxon>
        <taxon>Metazoa</taxon>
        <taxon>Ecdysozoa</taxon>
        <taxon>Arthropoda</taxon>
        <taxon>Chelicerata</taxon>
        <taxon>Arachnida</taxon>
        <taxon>Araneae</taxon>
        <taxon>Araneomorphae</taxon>
        <taxon>Entelegynae</taxon>
        <taxon>Araneoidea</taxon>
        <taxon>Araneidae</taxon>
        <taxon>Araneus</taxon>
    </lineage>
</organism>
<evidence type="ECO:0000313" key="2">
    <source>
        <dbReference type="EMBL" id="GBN50604.1"/>
    </source>
</evidence>
<dbReference type="AlphaFoldDB" id="A0A4Y2PH02"/>
<keyword evidence="5" id="KW-1185">Reference proteome</keyword>
<dbReference type="EMBL" id="BGPR01293293">
    <property type="protein sequence ID" value="GBN50604.1"/>
    <property type="molecule type" value="Genomic_DNA"/>
</dbReference>
<reference evidence="2 5" key="1">
    <citation type="journal article" date="2019" name="Sci. Rep.">
        <title>Orb-weaving spider Araneus ventricosus genome elucidates the spidroin gene catalogue.</title>
        <authorList>
            <person name="Kono N."/>
            <person name="Nakamura H."/>
            <person name="Ohtoshi R."/>
            <person name="Moran D.A.P."/>
            <person name="Shinohara A."/>
            <person name="Yoshida Y."/>
            <person name="Fujiwara M."/>
            <person name="Mori M."/>
            <person name="Tomita M."/>
            <person name="Arakawa K."/>
        </authorList>
    </citation>
    <scope>NUCLEOTIDE SEQUENCE [LARGE SCALE GENOMIC DNA]</scope>
</reference>
<feature type="non-terminal residue" evidence="2">
    <location>
        <position position="1"/>
    </location>
</feature>
<evidence type="ECO:0000313" key="1">
    <source>
        <dbReference type="EMBL" id="GBN50594.1"/>
    </source>
</evidence>
<evidence type="ECO:0000313" key="3">
    <source>
        <dbReference type="EMBL" id="GBN50642.1"/>
    </source>
</evidence>
<dbReference type="EMBL" id="BGPR01293312">
    <property type="protein sequence ID" value="GBN50642.1"/>
    <property type="molecule type" value="Genomic_DNA"/>
</dbReference>
<name>A0A4Y2PH02_ARAVE</name>
<proteinExistence type="predicted"/>
<comment type="caution">
    <text evidence="2">The sequence shown here is derived from an EMBL/GenBank/DDBJ whole genome shotgun (WGS) entry which is preliminary data.</text>
</comment>
<accession>A0A4Y2PH02</accession>
<dbReference type="Proteomes" id="UP000499080">
    <property type="component" value="Unassembled WGS sequence"/>
</dbReference>
<dbReference type="EMBL" id="BGPR01293345">
    <property type="protein sequence ID" value="GBN50710.1"/>
    <property type="molecule type" value="Genomic_DNA"/>
</dbReference>